<gene>
    <name evidence="1" type="ORF">BLA3211_04817</name>
</gene>
<name>A0A6J5J928_9BURK</name>
<accession>A0A6J5J928</accession>
<proteinExistence type="predicted"/>
<reference evidence="1 2" key="1">
    <citation type="submission" date="2020-04" db="EMBL/GenBank/DDBJ databases">
        <authorList>
            <person name="Depoorter E."/>
        </authorList>
    </citation>
    <scope>NUCLEOTIDE SEQUENCE [LARGE SCALE GENOMIC DNA]</scope>
    <source>
        <strain evidence="1 2">BCC0217</strain>
    </source>
</reference>
<dbReference type="AlphaFoldDB" id="A0A6J5J928"/>
<dbReference type="EMBL" id="CABWIL020000018">
    <property type="protein sequence ID" value="CAB3968173.1"/>
    <property type="molecule type" value="Genomic_DNA"/>
</dbReference>
<organism evidence="1 2">
    <name type="scientific">Burkholderia aenigmatica</name>
    <dbReference type="NCBI Taxonomy" id="2015348"/>
    <lineage>
        <taxon>Bacteria</taxon>
        <taxon>Pseudomonadati</taxon>
        <taxon>Pseudomonadota</taxon>
        <taxon>Betaproteobacteria</taxon>
        <taxon>Burkholderiales</taxon>
        <taxon>Burkholderiaceae</taxon>
        <taxon>Burkholderia</taxon>
        <taxon>Burkholderia cepacia complex</taxon>
    </lineage>
</organism>
<dbReference type="Proteomes" id="UP000494301">
    <property type="component" value="Unassembled WGS sequence"/>
</dbReference>
<evidence type="ECO:0000313" key="1">
    <source>
        <dbReference type="EMBL" id="CAB3968173.1"/>
    </source>
</evidence>
<evidence type="ECO:0000313" key="2">
    <source>
        <dbReference type="Proteomes" id="UP000494301"/>
    </source>
</evidence>
<protein>
    <submittedName>
        <fullName evidence="1">Uncharacterized protein</fullName>
    </submittedName>
</protein>
<sequence length="72" mass="8096">MTYGRQDLEARSHRSATGGKYVTRYFEENAKKYRESPDKTGLCSGAGWASAVWRGASNRPMFQHRCAGPPEK</sequence>